<dbReference type="Proteomes" id="UP001066276">
    <property type="component" value="Chromosome 4_2"/>
</dbReference>
<comment type="caution">
    <text evidence="2">The sequence shown here is derived from an EMBL/GenBank/DDBJ whole genome shotgun (WGS) entry which is preliminary data.</text>
</comment>
<organism evidence="2 3">
    <name type="scientific">Pleurodeles waltl</name>
    <name type="common">Iberian ribbed newt</name>
    <dbReference type="NCBI Taxonomy" id="8319"/>
    <lineage>
        <taxon>Eukaryota</taxon>
        <taxon>Metazoa</taxon>
        <taxon>Chordata</taxon>
        <taxon>Craniata</taxon>
        <taxon>Vertebrata</taxon>
        <taxon>Euteleostomi</taxon>
        <taxon>Amphibia</taxon>
        <taxon>Batrachia</taxon>
        <taxon>Caudata</taxon>
        <taxon>Salamandroidea</taxon>
        <taxon>Salamandridae</taxon>
        <taxon>Pleurodelinae</taxon>
        <taxon>Pleurodeles</taxon>
    </lineage>
</organism>
<feature type="region of interest" description="Disordered" evidence="1">
    <location>
        <begin position="83"/>
        <end position="109"/>
    </location>
</feature>
<gene>
    <name evidence="2" type="ORF">NDU88_006710</name>
</gene>
<accession>A0AAV7SQF1</accession>
<reference evidence="2" key="1">
    <citation type="journal article" date="2022" name="bioRxiv">
        <title>Sequencing and chromosome-scale assembly of the giantPleurodeles waltlgenome.</title>
        <authorList>
            <person name="Brown T."/>
            <person name="Elewa A."/>
            <person name="Iarovenko S."/>
            <person name="Subramanian E."/>
            <person name="Araus A.J."/>
            <person name="Petzold A."/>
            <person name="Susuki M."/>
            <person name="Suzuki K.-i.T."/>
            <person name="Hayashi T."/>
            <person name="Toyoda A."/>
            <person name="Oliveira C."/>
            <person name="Osipova E."/>
            <person name="Leigh N.D."/>
            <person name="Simon A."/>
            <person name="Yun M.H."/>
        </authorList>
    </citation>
    <scope>NUCLEOTIDE SEQUENCE</scope>
    <source>
        <strain evidence="2">20211129_DDA</strain>
        <tissue evidence="2">Liver</tissue>
    </source>
</reference>
<evidence type="ECO:0000313" key="3">
    <source>
        <dbReference type="Proteomes" id="UP001066276"/>
    </source>
</evidence>
<dbReference type="AlphaFoldDB" id="A0AAV7SQF1"/>
<dbReference type="EMBL" id="JANPWB010000008">
    <property type="protein sequence ID" value="KAJ1166302.1"/>
    <property type="molecule type" value="Genomic_DNA"/>
</dbReference>
<protein>
    <submittedName>
        <fullName evidence="2">Uncharacterized protein</fullName>
    </submittedName>
</protein>
<sequence>MITAKRGSESITQNISFYKKVYASDFQVPIDISSGNQDYDDIVLQSPCFETNDPFPDGGLCPDVQNPGGSMVFDHGSGDQLIEEPITSGSGLAGPVTSTRGDGSYNLHPRPQCSTRLRDFVVN</sequence>
<evidence type="ECO:0000313" key="2">
    <source>
        <dbReference type="EMBL" id="KAJ1166302.1"/>
    </source>
</evidence>
<evidence type="ECO:0000256" key="1">
    <source>
        <dbReference type="SAM" id="MobiDB-lite"/>
    </source>
</evidence>
<name>A0AAV7SQF1_PLEWA</name>
<proteinExistence type="predicted"/>
<keyword evidence="3" id="KW-1185">Reference proteome</keyword>